<protein>
    <submittedName>
        <fullName evidence="2">Uncharacterized protein LOC125178956</fullName>
    </submittedName>
</protein>
<reference evidence="2" key="1">
    <citation type="submission" date="2025-08" db="UniProtKB">
        <authorList>
            <consortium name="RefSeq"/>
        </authorList>
    </citation>
    <scope>IDENTIFICATION</scope>
    <source>
        <tissue evidence="2">Whole organism</tissue>
    </source>
</reference>
<keyword evidence="1" id="KW-1185">Reference proteome</keyword>
<gene>
    <name evidence="2" type="primary">LOC125178956</name>
</gene>
<accession>A0A979FTD2</accession>
<sequence>MNRATTLDWVYVACYTPMQEAGECSLWGYEASVNLPSDSGAQQSHCKLFYQDDGCVLANGSLAAPGTSFYSAQYSDVFITCQLNGRIHQMCEFEGQLYNLNETIGCLLCTTVGVTYGDTKQRRVLDVALPPRDTCCAQAADGYCLVAECAATPIGFCEAKTRCEARGLPLASRELYYNYSRITQLAP</sequence>
<dbReference type="OrthoDB" id="6400743at2759"/>
<proteinExistence type="predicted"/>
<feature type="non-terminal residue" evidence="2">
    <location>
        <position position="187"/>
    </location>
</feature>
<evidence type="ECO:0000313" key="1">
    <source>
        <dbReference type="Proteomes" id="UP000694843"/>
    </source>
</evidence>
<dbReference type="RefSeq" id="XP_047739867.1">
    <property type="nucleotide sequence ID" value="XM_047883911.1"/>
</dbReference>
<name>A0A979FTD2_HYAAZ</name>
<dbReference type="GeneID" id="125178956"/>
<dbReference type="AlphaFoldDB" id="A0A979FTD2"/>
<dbReference type="KEGG" id="hazt:125178956"/>
<dbReference type="Proteomes" id="UP000694843">
    <property type="component" value="Unplaced"/>
</dbReference>
<evidence type="ECO:0000313" key="2">
    <source>
        <dbReference type="RefSeq" id="XP_047739867.1"/>
    </source>
</evidence>
<organism evidence="1 2">
    <name type="scientific">Hyalella azteca</name>
    <name type="common">Amphipod</name>
    <dbReference type="NCBI Taxonomy" id="294128"/>
    <lineage>
        <taxon>Eukaryota</taxon>
        <taxon>Metazoa</taxon>
        <taxon>Ecdysozoa</taxon>
        <taxon>Arthropoda</taxon>
        <taxon>Crustacea</taxon>
        <taxon>Multicrustacea</taxon>
        <taxon>Malacostraca</taxon>
        <taxon>Eumalacostraca</taxon>
        <taxon>Peracarida</taxon>
        <taxon>Amphipoda</taxon>
        <taxon>Senticaudata</taxon>
        <taxon>Talitrida</taxon>
        <taxon>Talitroidea</taxon>
        <taxon>Hyalellidae</taxon>
        <taxon>Hyalella</taxon>
    </lineage>
</organism>